<reference evidence="1" key="1">
    <citation type="submission" date="2020-05" db="EMBL/GenBank/DDBJ databases">
        <authorList>
            <person name="Chiriac C."/>
            <person name="Salcher M."/>
            <person name="Ghai R."/>
            <person name="Kavagutti S V."/>
        </authorList>
    </citation>
    <scope>NUCLEOTIDE SEQUENCE</scope>
</reference>
<proteinExistence type="predicted"/>
<gene>
    <name evidence="1" type="ORF">UFOPK4347_00784</name>
</gene>
<organism evidence="1">
    <name type="scientific">freshwater metagenome</name>
    <dbReference type="NCBI Taxonomy" id="449393"/>
    <lineage>
        <taxon>unclassified sequences</taxon>
        <taxon>metagenomes</taxon>
        <taxon>ecological metagenomes</taxon>
    </lineage>
</organism>
<sequence length="105" mass="11866">MNIPSDFRLPSWKVPVVDIDLPEIDVPQIAEKVSEYGKEALYITVGTGVLAFQQLQVRRREMMTTLHTENPDLETHISEVVDHAKSIATILCDKLSEHSPLRNAQ</sequence>
<dbReference type="AlphaFoldDB" id="A0A6J7UL17"/>
<evidence type="ECO:0000313" key="1">
    <source>
        <dbReference type="EMBL" id="CAB5064687.1"/>
    </source>
</evidence>
<accession>A0A6J7UL17</accession>
<name>A0A6J7UL17_9ZZZZ</name>
<protein>
    <submittedName>
        <fullName evidence="1">Unannotated protein</fullName>
    </submittedName>
</protein>
<dbReference type="EMBL" id="CAFBQU010000016">
    <property type="protein sequence ID" value="CAB5064687.1"/>
    <property type="molecule type" value="Genomic_DNA"/>
</dbReference>